<organism evidence="3 4">
    <name type="scientific">Nitratidesulfovibrio oxamicus</name>
    <dbReference type="NCBI Taxonomy" id="32016"/>
    <lineage>
        <taxon>Bacteria</taxon>
        <taxon>Pseudomonadati</taxon>
        <taxon>Thermodesulfobacteriota</taxon>
        <taxon>Desulfovibrionia</taxon>
        <taxon>Desulfovibrionales</taxon>
        <taxon>Desulfovibrionaceae</taxon>
        <taxon>Nitratidesulfovibrio</taxon>
    </lineage>
</organism>
<keyword evidence="1" id="KW-0238">DNA-binding</keyword>
<evidence type="ECO:0000256" key="1">
    <source>
        <dbReference type="ARBA" id="ARBA00023125"/>
    </source>
</evidence>
<name>A0ABS0J1U2_9BACT</name>
<proteinExistence type="predicted"/>
<feature type="domain" description="HTH cro/C1-type" evidence="2">
    <location>
        <begin position="12"/>
        <end position="66"/>
    </location>
</feature>
<dbReference type="NCBIfam" id="TIGR02607">
    <property type="entry name" value="antidote_HigA"/>
    <property type="match status" value="1"/>
</dbReference>
<dbReference type="PROSITE" id="PS50943">
    <property type="entry name" value="HTH_CROC1"/>
    <property type="match status" value="1"/>
</dbReference>
<dbReference type="Gene3D" id="1.10.260.40">
    <property type="entry name" value="lambda repressor-like DNA-binding domains"/>
    <property type="match status" value="1"/>
</dbReference>
<evidence type="ECO:0000313" key="4">
    <source>
        <dbReference type="Proteomes" id="UP001194469"/>
    </source>
</evidence>
<dbReference type="PANTHER" id="PTHR36924">
    <property type="entry name" value="ANTITOXIN HIGA-1"/>
    <property type="match status" value="1"/>
</dbReference>
<dbReference type="InterPro" id="IPR001387">
    <property type="entry name" value="Cro/C1-type_HTH"/>
</dbReference>
<evidence type="ECO:0000259" key="2">
    <source>
        <dbReference type="PROSITE" id="PS50943"/>
    </source>
</evidence>
<reference evidence="3 4" key="1">
    <citation type="submission" date="2019-08" db="EMBL/GenBank/DDBJ databases">
        <authorList>
            <person name="Luo N."/>
        </authorList>
    </citation>
    <scope>NUCLEOTIDE SEQUENCE [LARGE SCALE GENOMIC DNA]</scope>
    <source>
        <strain evidence="3 4">NCIMB 9442</strain>
    </source>
</reference>
<comment type="caution">
    <text evidence="3">The sequence shown here is derived from an EMBL/GenBank/DDBJ whole genome shotgun (WGS) entry which is preliminary data.</text>
</comment>
<evidence type="ECO:0000313" key="3">
    <source>
        <dbReference type="EMBL" id="MBG3876117.1"/>
    </source>
</evidence>
<dbReference type="Pfam" id="PF01381">
    <property type="entry name" value="HTH_3"/>
    <property type="match status" value="1"/>
</dbReference>
<dbReference type="SUPFAM" id="SSF47413">
    <property type="entry name" value="lambda repressor-like DNA-binding domains"/>
    <property type="match status" value="1"/>
</dbReference>
<keyword evidence="4" id="KW-1185">Reference proteome</keyword>
<dbReference type="InterPro" id="IPR013430">
    <property type="entry name" value="Toxin_antidote_HigA"/>
</dbReference>
<dbReference type="RefSeq" id="WP_116306278.1">
    <property type="nucleotide sequence ID" value="NZ_VRYY01000077.1"/>
</dbReference>
<sequence>MRIRTHPGEILLEEFLKPLNMTPHALSVEIRASATRINDIVRLKRNITADTATRLARFFGTSSEFWMNLQAAYDISIVEHEKEEELSKIIPHTAREIEAHTTAYKDHVAWEKPSHAKETETIELYRGLLGQMQRTIPLPTSIQSNTCGLQRPLAA</sequence>
<dbReference type="PANTHER" id="PTHR36924:SF1">
    <property type="entry name" value="ANTITOXIN HIGA-1"/>
    <property type="match status" value="1"/>
</dbReference>
<gene>
    <name evidence="3" type="ORF">FVW20_03510</name>
</gene>
<dbReference type="SMART" id="SM00530">
    <property type="entry name" value="HTH_XRE"/>
    <property type="match status" value="1"/>
</dbReference>
<dbReference type="InterPro" id="IPR010982">
    <property type="entry name" value="Lambda_DNA-bd_dom_sf"/>
</dbReference>
<accession>A0ABS0J1U2</accession>
<dbReference type="CDD" id="cd00093">
    <property type="entry name" value="HTH_XRE"/>
    <property type="match status" value="1"/>
</dbReference>
<dbReference type="EMBL" id="VRYY01000077">
    <property type="protein sequence ID" value="MBG3876117.1"/>
    <property type="molecule type" value="Genomic_DNA"/>
</dbReference>
<protein>
    <submittedName>
        <fullName evidence="3">HigA family addiction module antidote protein</fullName>
    </submittedName>
</protein>
<dbReference type="Proteomes" id="UP001194469">
    <property type="component" value="Unassembled WGS sequence"/>
</dbReference>